<comment type="caution">
    <text evidence="1">The sequence shown here is derived from an EMBL/GenBank/DDBJ whole genome shotgun (WGS) entry which is preliminary data.</text>
</comment>
<organism evidence="1">
    <name type="scientific">mine drainage metagenome</name>
    <dbReference type="NCBI Taxonomy" id="410659"/>
    <lineage>
        <taxon>unclassified sequences</taxon>
        <taxon>metagenomes</taxon>
        <taxon>ecological metagenomes</taxon>
    </lineage>
</organism>
<evidence type="ECO:0000313" key="1">
    <source>
        <dbReference type="EMBL" id="OIQ98691.1"/>
    </source>
</evidence>
<name>A0A1J5SAB6_9ZZZZ</name>
<accession>A0A1J5SAB6</accession>
<gene>
    <name evidence="1" type="ORF">GALL_193490</name>
</gene>
<sequence>MKNKLNNSLLMLFVLLSNLLLFAGGGYSEELGVTDLSKYPNLLENFKECKLNLQYDINHSSIVNSMGYQVHVDKNGVELKDDYAFIKIKGQLLGFKISVLRIPTSKGPNVWEQYTVTLHGRVSEVLTTLEKTWHVKFEFRGPDDGTDEGDGPQITYAANVNHEASNVISRLFLESYSDQDKQSFLQCDFLNNKGD</sequence>
<dbReference type="AlphaFoldDB" id="A0A1J5SAB6"/>
<proteinExistence type="predicted"/>
<reference evidence="1" key="1">
    <citation type="submission" date="2016-10" db="EMBL/GenBank/DDBJ databases">
        <title>Sequence of Gallionella enrichment culture.</title>
        <authorList>
            <person name="Poehlein A."/>
            <person name="Muehling M."/>
            <person name="Daniel R."/>
        </authorList>
    </citation>
    <scope>NUCLEOTIDE SEQUENCE</scope>
</reference>
<protein>
    <submittedName>
        <fullName evidence="1">Uncharacterized protein</fullName>
    </submittedName>
</protein>
<dbReference type="EMBL" id="MLJW01000116">
    <property type="protein sequence ID" value="OIQ98691.1"/>
    <property type="molecule type" value="Genomic_DNA"/>
</dbReference>